<dbReference type="EMBL" id="FQZE01000008">
    <property type="protein sequence ID" value="SHI95888.1"/>
    <property type="molecule type" value="Genomic_DNA"/>
</dbReference>
<protein>
    <submittedName>
        <fullName evidence="2">Helix-turn-helix domain-containing protein</fullName>
    </submittedName>
</protein>
<dbReference type="SUPFAM" id="SSF46955">
    <property type="entry name" value="Putative DNA-binding domain"/>
    <property type="match status" value="1"/>
</dbReference>
<sequence length="86" mass="9904">MIYTTADEIAAGLQKILDEHTASQPKPPATDPEQRLTRRQAAKFMGVSYQTMYNYVKRGLVKQHGIGQKKWFLKQELIEVIKNENL</sequence>
<dbReference type="InterPro" id="IPR041657">
    <property type="entry name" value="HTH_17"/>
</dbReference>
<gene>
    <name evidence="2" type="ORF">SAMN05444280_108134</name>
</gene>
<name>A0A1M6FDS8_9BACT</name>
<accession>A0A1M6FDS8</accession>
<keyword evidence="3" id="KW-1185">Reference proteome</keyword>
<proteinExistence type="predicted"/>
<dbReference type="InterPro" id="IPR009061">
    <property type="entry name" value="DNA-bd_dom_put_sf"/>
</dbReference>
<dbReference type="Pfam" id="PF12728">
    <property type="entry name" value="HTH_17"/>
    <property type="match status" value="1"/>
</dbReference>
<dbReference type="Proteomes" id="UP000184050">
    <property type="component" value="Unassembled WGS sequence"/>
</dbReference>
<dbReference type="STRING" id="1168035.SAMN05444280_108134"/>
<dbReference type="AlphaFoldDB" id="A0A1M6FDS8"/>
<reference evidence="2 3" key="1">
    <citation type="submission" date="2016-11" db="EMBL/GenBank/DDBJ databases">
        <authorList>
            <person name="Jaros S."/>
            <person name="Januszkiewicz K."/>
            <person name="Wedrychowicz H."/>
        </authorList>
    </citation>
    <scope>NUCLEOTIDE SEQUENCE [LARGE SCALE GENOMIC DNA]</scope>
    <source>
        <strain evidence="2 3">DSM 27063</strain>
    </source>
</reference>
<evidence type="ECO:0000313" key="3">
    <source>
        <dbReference type="Proteomes" id="UP000184050"/>
    </source>
</evidence>
<organism evidence="2 3">
    <name type="scientific">Tangfeifania diversioriginum</name>
    <dbReference type="NCBI Taxonomy" id="1168035"/>
    <lineage>
        <taxon>Bacteria</taxon>
        <taxon>Pseudomonadati</taxon>
        <taxon>Bacteroidota</taxon>
        <taxon>Bacteroidia</taxon>
        <taxon>Marinilabiliales</taxon>
        <taxon>Prolixibacteraceae</taxon>
        <taxon>Tangfeifania</taxon>
    </lineage>
</organism>
<evidence type="ECO:0000259" key="1">
    <source>
        <dbReference type="Pfam" id="PF12728"/>
    </source>
</evidence>
<evidence type="ECO:0000313" key="2">
    <source>
        <dbReference type="EMBL" id="SHI95888.1"/>
    </source>
</evidence>
<feature type="domain" description="Helix-turn-helix" evidence="1">
    <location>
        <begin position="36"/>
        <end position="83"/>
    </location>
</feature>